<dbReference type="InterPro" id="IPR001841">
    <property type="entry name" value="Znf_RING"/>
</dbReference>
<feature type="domain" description="RING-type" evidence="3">
    <location>
        <begin position="85"/>
        <end position="127"/>
    </location>
</feature>
<keyword evidence="1" id="KW-0863">Zinc-finger</keyword>
<dbReference type="FunCoup" id="A0A2G5C6H8">
    <property type="interactions" value="57"/>
</dbReference>
<keyword evidence="2" id="KW-0812">Transmembrane</keyword>
<keyword evidence="1" id="KW-0479">Metal-binding</keyword>
<dbReference type="AlphaFoldDB" id="A0A2G5C6H8"/>
<dbReference type="InParanoid" id="A0A2G5C6H8"/>
<evidence type="ECO:0000259" key="3">
    <source>
        <dbReference type="PROSITE" id="PS50089"/>
    </source>
</evidence>
<sequence>MGLYPYPPNESYSVLSIIVVNIAMAISIFKANVRWILHTVKIHLSSFESESMEYPPNTIMDEFQKQVPPIRFGSVFNCKNFKQECLVCLIRFKRNSVINHLHCGHVFHKVCLEKWLDYSNITCPLCRTSLMPQKQEKEPQEESPELYDCY</sequence>
<dbReference type="Gene3D" id="3.30.40.10">
    <property type="entry name" value="Zinc/RING finger domain, C3HC4 (zinc finger)"/>
    <property type="match status" value="1"/>
</dbReference>
<dbReference type="InterPro" id="IPR013083">
    <property type="entry name" value="Znf_RING/FYVE/PHD"/>
</dbReference>
<accession>A0A2G5C6H8</accession>
<gene>
    <name evidence="4" type="ORF">AQUCO_09300011v1</name>
</gene>
<evidence type="ECO:0000313" key="4">
    <source>
        <dbReference type="EMBL" id="PIA26417.1"/>
    </source>
</evidence>
<dbReference type="STRING" id="218851.A0A2G5C6H8"/>
<keyword evidence="1" id="KW-0862">Zinc</keyword>
<dbReference type="PANTHER" id="PTHR47258">
    <property type="match status" value="1"/>
</dbReference>
<dbReference type="OrthoDB" id="1699162at2759"/>
<protein>
    <recommendedName>
        <fullName evidence="3">RING-type domain-containing protein</fullName>
    </recommendedName>
</protein>
<dbReference type="SMART" id="SM00184">
    <property type="entry name" value="RING"/>
    <property type="match status" value="1"/>
</dbReference>
<proteinExistence type="predicted"/>
<dbReference type="GO" id="GO:0008270">
    <property type="term" value="F:zinc ion binding"/>
    <property type="evidence" value="ECO:0007669"/>
    <property type="project" value="UniProtKB-KW"/>
</dbReference>
<feature type="transmembrane region" description="Helical" evidence="2">
    <location>
        <begin position="12"/>
        <end position="33"/>
    </location>
</feature>
<evidence type="ECO:0000256" key="1">
    <source>
        <dbReference type="PROSITE-ProRule" id="PRU00175"/>
    </source>
</evidence>
<evidence type="ECO:0000313" key="5">
    <source>
        <dbReference type="Proteomes" id="UP000230069"/>
    </source>
</evidence>
<dbReference type="PROSITE" id="PS50089">
    <property type="entry name" value="ZF_RING_2"/>
    <property type="match status" value="1"/>
</dbReference>
<name>A0A2G5C6H8_AQUCA</name>
<keyword evidence="5" id="KW-1185">Reference proteome</keyword>
<reference evidence="4 5" key="1">
    <citation type="submission" date="2017-09" db="EMBL/GenBank/DDBJ databases">
        <title>WGS assembly of Aquilegia coerulea Goldsmith.</title>
        <authorList>
            <person name="Hodges S."/>
            <person name="Kramer E."/>
            <person name="Nordborg M."/>
            <person name="Tomkins J."/>
            <person name="Borevitz J."/>
            <person name="Derieg N."/>
            <person name="Yan J."/>
            <person name="Mihaltcheva S."/>
            <person name="Hayes R.D."/>
            <person name="Rokhsar D."/>
        </authorList>
    </citation>
    <scope>NUCLEOTIDE SEQUENCE [LARGE SCALE GENOMIC DNA]</scope>
    <source>
        <strain evidence="5">cv. Goldsmith</strain>
    </source>
</reference>
<organism evidence="4 5">
    <name type="scientific">Aquilegia coerulea</name>
    <name type="common">Rocky mountain columbine</name>
    <dbReference type="NCBI Taxonomy" id="218851"/>
    <lineage>
        <taxon>Eukaryota</taxon>
        <taxon>Viridiplantae</taxon>
        <taxon>Streptophyta</taxon>
        <taxon>Embryophyta</taxon>
        <taxon>Tracheophyta</taxon>
        <taxon>Spermatophyta</taxon>
        <taxon>Magnoliopsida</taxon>
        <taxon>Ranunculales</taxon>
        <taxon>Ranunculaceae</taxon>
        <taxon>Thalictroideae</taxon>
        <taxon>Aquilegia</taxon>
    </lineage>
</organism>
<keyword evidence="2" id="KW-1133">Transmembrane helix</keyword>
<evidence type="ECO:0000256" key="2">
    <source>
        <dbReference type="SAM" id="Phobius"/>
    </source>
</evidence>
<dbReference type="SUPFAM" id="SSF57850">
    <property type="entry name" value="RING/U-box"/>
    <property type="match status" value="1"/>
</dbReference>
<dbReference type="PANTHER" id="PTHR47258:SF1">
    <property type="entry name" value="E3 UBIQUITIN-PROTEIN LIGASE XERICO-RELATED"/>
    <property type="match status" value="1"/>
</dbReference>
<dbReference type="Proteomes" id="UP000230069">
    <property type="component" value="Unassembled WGS sequence"/>
</dbReference>
<dbReference type="EMBL" id="KZ305110">
    <property type="protein sequence ID" value="PIA26417.1"/>
    <property type="molecule type" value="Genomic_DNA"/>
</dbReference>
<keyword evidence="2" id="KW-0472">Membrane</keyword>
<dbReference type="Pfam" id="PF13639">
    <property type="entry name" value="zf-RING_2"/>
    <property type="match status" value="1"/>
</dbReference>
<dbReference type="InterPro" id="IPR044249">
    <property type="entry name" value="XERICO-like"/>
</dbReference>